<dbReference type="Pfam" id="PF02446">
    <property type="entry name" value="Glyco_hydro_77"/>
    <property type="match status" value="1"/>
</dbReference>
<dbReference type="InterPro" id="IPR017853">
    <property type="entry name" value="GH"/>
</dbReference>
<evidence type="ECO:0000256" key="1">
    <source>
        <dbReference type="ARBA" id="ARBA00000439"/>
    </source>
</evidence>
<gene>
    <name evidence="11" type="ORF">DES53_106228</name>
</gene>
<evidence type="ECO:0000256" key="5">
    <source>
        <dbReference type="ARBA" id="ARBA00022676"/>
    </source>
</evidence>
<dbReference type="AlphaFoldDB" id="A0A366HKG8"/>
<evidence type="ECO:0000256" key="3">
    <source>
        <dbReference type="ARBA" id="ARBA00012560"/>
    </source>
</evidence>
<organism evidence="11 12">
    <name type="scientific">Roseimicrobium gellanilyticum</name>
    <dbReference type="NCBI Taxonomy" id="748857"/>
    <lineage>
        <taxon>Bacteria</taxon>
        <taxon>Pseudomonadati</taxon>
        <taxon>Verrucomicrobiota</taxon>
        <taxon>Verrucomicrobiia</taxon>
        <taxon>Verrucomicrobiales</taxon>
        <taxon>Verrucomicrobiaceae</taxon>
        <taxon>Roseimicrobium</taxon>
    </lineage>
</organism>
<dbReference type="PANTHER" id="PTHR32438">
    <property type="entry name" value="4-ALPHA-GLUCANOTRANSFERASE DPE1, CHLOROPLASTIC/AMYLOPLASTIC"/>
    <property type="match status" value="1"/>
</dbReference>
<evidence type="ECO:0000256" key="8">
    <source>
        <dbReference type="ARBA" id="ARBA00031423"/>
    </source>
</evidence>
<comment type="similarity">
    <text evidence="2 10">Belongs to the disproportionating enzyme family.</text>
</comment>
<dbReference type="NCBIfam" id="NF011080">
    <property type="entry name" value="PRK14508.1-3"/>
    <property type="match status" value="1"/>
</dbReference>
<proteinExistence type="inferred from homology"/>
<dbReference type="NCBIfam" id="TIGR00217">
    <property type="entry name" value="malQ"/>
    <property type="match status" value="1"/>
</dbReference>
<protein>
    <recommendedName>
        <fullName evidence="4 10">4-alpha-glucanotransferase</fullName>
        <ecNumber evidence="3 10">2.4.1.25</ecNumber>
    </recommendedName>
    <alternativeName>
        <fullName evidence="8 10">Amylomaltase</fullName>
    </alternativeName>
    <alternativeName>
        <fullName evidence="9 10">Disproportionating enzyme</fullName>
    </alternativeName>
</protein>
<dbReference type="SUPFAM" id="SSF51445">
    <property type="entry name" value="(Trans)glycosidases"/>
    <property type="match status" value="1"/>
</dbReference>
<keyword evidence="12" id="KW-1185">Reference proteome</keyword>
<evidence type="ECO:0000313" key="12">
    <source>
        <dbReference type="Proteomes" id="UP000253426"/>
    </source>
</evidence>
<keyword evidence="5 10" id="KW-0328">Glycosyltransferase</keyword>
<sequence>MLSIPRCSGILLHPTSLPGRFGIGEIGRGAELWLEALHRMGQRAWQVLPLGPTGYGNSPYQSLSSYAGNPLLISLDSLVKDGVVRPSDLAVLPEFPDDHVDFGAVLEIRTAFLKNAAHKFIKQCSASPLLQRAFETFCQRESEWLDDWSMFIALKGEYDLRPWTEWPKGIALRDEVAMAEVMAGLEEEIEAAKVLQFFFHRQWNKLRLRAKELDISIIGDIPIFAAHDSADVWANRGLFHLDEHGNPTVVAGVPPDYFAATGQRWGNPLYDWEKHQKTNFAWWKSRLRKTLSLVDIVRIDHFRGFAAYWEIPASEATAVNGQWVEAPGDALFEAFKEDLGEVPIIAEDLGLITPDVVALRDRHELPGMRVMQFAFGADALAEDYIPENYPDNSVAYTGTHDNDTMVGYFNSGEDEHTTRTAEMVEKERANILGYTKTDGTQIHWDFIEHVWASKARLAICPLQDVLGLGSEARMNIPGKSGEFWTWRFEWKDLTTDLEWRLKRVTLRHGRAANVG</sequence>
<evidence type="ECO:0000256" key="4">
    <source>
        <dbReference type="ARBA" id="ARBA00020295"/>
    </source>
</evidence>
<dbReference type="Proteomes" id="UP000253426">
    <property type="component" value="Unassembled WGS sequence"/>
</dbReference>
<reference evidence="11 12" key="1">
    <citation type="submission" date="2018-06" db="EMBL/GenBank/DDBJ databases">
        <title>Genomic Encyclopedia of Type Strains, Phase IV (KMG-IV): sequencing the most valuable type-strain genomes for metagenomic binning, comparative biology and taxonomic classification.</title>
        <authorList>
            <person name="Goeker M."/>
        </authorList>
    </citation>
    <scope>NUCLEOTIDE SEQUENCE [LARGE SCALE GENOMIC DNA]</scope>
    <source>
        <strain evidence="11 12">DSM 25532</strain>
    </source>
</reference>
<evidence type="ECO:0000256" key="10">
    <source>
        <dbReference type="RuleBase" id="RU361207"/>
    </source>
</evidence>
<dbReference type="InterPro" id="IPR003385">
    <property type="entry name" value="Glyco_hydro_77"/>
</dbReference>
<keyword evidence="6 10" id="KW-0808">Transferase</keyword>
<dbReference type="PANTHER" id="PTHR32438:SF5">
    <property type="entry name" value="4-ALPHA-GLUCANOTRANSFERASE DPE1, CHLOROPLASTIC_AMYLOPLASTIC"/>
    <property type="match status" value="1"/>
</dbReference>
<evidence type="ECO:0000256" key="9">
    <source>
        <dbReference type="ARBA" id="ARBA00031501"/>
    </source>
</evidence>
<comment type="caution">
    <text evidence="11">The sequence shown here is derived from an EMBL/GenBank/DDBJ whole genome shotgun (WGS) entry which is preliminary data.</text>
</comment>
<dbReference type="RefSeq" id="WP_113959643.1">
    <property type="nucleotide sequence ID" value="NZ_QNRR01000006.1"/>
</dbReference>
<dbReference type="GO" id="GO:0005975">
    <property type="term" value="P:carbohydrate metabolic process"/>
    <property type="evidence" value="ECO:0007669"/>
    <property type="project" value="InterPro"/>
</dbReference>
<dbReference type="Gene3D" id="3.20.20.80">
    <property type="entry name" value="Glycosidases"/>
    <property type="match status" value="1"/>
</dbReference>
<keyword evidence="7 10" id="KW-0119">Carbohydrate metabolism</keyword>
<dbReference type="GO" id="GO:0004134">
    <property type="term" value="F:4-alpha-glucanotransferase activity"/>
    <property type="evidence" value="ECO:0007669"/>
    <property type="project" value="UniProtKB-EC"/>
</dbReference>
<evidence type="ECO:0000256" key="6">
    <source>
        <dbReference type="ARBA" id="ARBA00022679"/>
    </source>
</evidence>
<accession>A0A366HKG8</accession>
<evidence type="ECO:0000313" key="11">
    <source>
        <dbReference type="EMBL" id="RBP42519.1"/>
    </source>
</evidence>
<comment type="catalytic activity">
    <reaction evidence="1 10">
        <text>Transfers a segment of a (1-&gt;4)-alpha-D-glucan to a new position in an acceptor, which may be glucose or a (1-&gt;4)-alpha-D-glucan.</text>
        <dbReference type="EC" id="2.4.1.25"/>
    </reaction>
</comment>
<dbReference type="EC" id="2.4.1.25" evidence="3 10"/>
<evidence type="ECO:0000256" key="2">
    <source>
        <dbReference type="ARBA" id="ARBA00005684"/>
    </source>
</evidence>
<name>A0A366HKG8_9BACT</name>
<dbReference type="OrthoDB" id="9811841at2"/>
<dbReference type="EMBL" id="QNRR01000006">
    <property type="protein sequence ID" value="RBP42519.1"/>
    <property type="molecule type" value="Genomic_DNA"/>
</dbReference>
<evidence type="ECO:0000256" key="7">
    <source>
        <dbReference type="ARBA" id="ARBA00023277"/>
    </source>
</evidence>